<organism evidence="3 4">
    <name type="scientific">Danxiaibacter flavus</name>
    <dbReference type="NCBI Taxonomy" id="3049108"/>
    <lineage>
        <taxon>Bacteria</taxon>
        <taxon>Pseudomonadati</taxon>
        <taxon>Bacteroidota</taxon>
        <taxon>Chitinophagia</taxon>
        <taxon>Chitinophagales</taxon>
        <taxon>Chitinophagaceae</taxon>
        <taxon>Danxiaibacter</taxon>
    </lineage>
</organism>
<accession>A0ABV3ZAE3</accession>
<keyword evidence="1" id="KW-0732">Signal</keyword>
<protein>
    <submittedName>
        <fullName evidence="3">GDSL-type esterase/lipase family protein</fullName>
    </submittedName>
</protein>
<feature type="domain" description="SGNH hydrolase-type esterase" evidence="2">
    <location>
        <begin position="62"/>
        <end position="220"/>
    </location>
</feature>
<evidence type="ECO:0000313" key="3">
    <source>
        <dbReference type="EMBL" id="MEX6686500.1"/>
    </source>
</evidence>
<proteinExistence type="predicted"/>
<name>A0ABV3ZAE3_9BACT</name>
<feature type="signal peptide" evidence="1">
    <location>
        <begin position="1"/>
        <end position="30"/>
    </location>
</feature>
<evidence type="ECO:0000313" key="4">
    <source>
        <dbReference type="Proteomes" id="UP001560573"/>
    </source>
</evidence>
<dbReference type="RefSeq" id="WP_369327896.1">
    <property type="nucleotide sequence ID" value="NZ_JAULBC010000001.1"/>
</dbReference>
<evidence type="ECO:0000256" key="1">
    <source>
        <dbReference type="SAM" id="SignalP"/>
    </source>
</evidence>
<sequence>MQLKRSTVKMIKQKILLAGITIASALPARAQQVDSSFHNYLYDSRLAYFNQLPVVDNTIIFWGDSITHWGDWAELLGFKKVLNRGIAGDNTYGLRGRIDEVLRHKPKKLFILIGTNDLNKKIPVSYIIDNYKKMIAEIKQRSSSTAIYVQSVFPINDSLIGRQYYSATNEQISELNNALQKMSAEQNVPYLNIHDALMDDKRQMAASYTYDGLHLSGKGYLAWIGYLKRNKFL</sequence>
<dbReference type="Gene3D" id="3.40.50.1110">
    <property type="entry name" value="SGNH hydrolase"/>
    <property type="match status" value="1"/>
</dbReference>
<dbReference type="InterPro" id="IPR051532">
    <property type="entry name" value="Ester_Hydrolysis_Enzymes"/>
</dbReference>
<dbReference type="Pfam" id="PF13472">
    <property type="entry name" value="Lipase_GDSL_2"/>
    <property type="match status" value="1"/>
</dbReference>
<gene>
    <name evidence="3" type="ORF">QTN47_03290</name>
</gene>
<reference evidence="3 4" key="1">
    <citation type="submission" date="2023-07" db="EMBL/GenBank/DDBJ databases">
        <authorList>
            <person name="Lian W.-H."/>
        </authorList>
    </citation>
    <scope>NUCLEOTIDE SEQUENCE [LARGE SCALE GENOMIC DNA]</scope>
    <source>
        <strain evidence="3 4">SYSU DXS3180</strain>
    </source>
</reference>
<dbReference type="EMBL" id="JAULBC010000001">
    <property type="protein sequence ID" value="MEX6686500.1"/>
    <property type="molecule type" value="Genomic_DNA"/>
</dbReference>
<dbReference type="SUPFAM" id="SSF52266">
    <property type="entry name" value="SGNH hydrolase"/>
    <property type="match status" value="1"/>
</dbReference>
<evidence type="ECO:0000259" key="2">
    <source>
        <dbReference type="Pfam" id="PF13472"/>
    </source>
</evidence>
<dbReference type="PANTHER" id="PTHR30383">
    <property type="entry name" value="THIOESTERASE 1/PROTEASE 1/LYSOPHOSPHOLIPASE L1"/>
    <property type="match status" value="1"/>
</dbReference>
<dbReference type="PANTHER" id="PTHR30383:SF5">
    <property type="entry name" value="SGNH HYDROLASE-TYPE ESTERASE DOMAIN-CONTAINING PROTEIN"/>
    <property type="match status" value="1"/>
</dbReference>
<feature type="chain" id="PRO_5047458767" evidence="1">
    <location>
        <begin position="31"/>
        <end position="233"/>
    </location>
</feature>
<dbReference type="InterPro" id="IPR036514">
    <property type="entry name" value="SGNH_hydro_sf"/>
</dbReference>
<dbReference type="Proteomes" id="UP001560573">
    <property type="component" value="Unassembled WGS sequence"/>
</dbReference>
<comment type="caution">
    <text evidence="3">The sequence shown here is derived from an EMBL/GenBank/DDBJ whole genome shotgun (WGS) entry which is preliminary data.</text>
</comment>
<keyword evidence="4" id="KW-1185">Reference proteome</keyword>
<dbReference type="InterPro" id="IPR013830">
    <property type="entry name" value="SGNH_hydro"/>
</dbReference>